<dbReference type="Gene3D" id="3.30.710.10">
    <property type="entry name" value="Potassium Channel Kv1.1, Chain A"/>
    <property type="match status" value="1"/>
</dbReference>
<proteinExistence type="predicted"/>
<evidence type="ECO:0000313" key="2">
    <source>
        <dbReference type="EMBL" id="KDQ58991.1"/>
    </source>
</evidence>
<dbReference type="Proteomes" id="UP000027265">
    <property type="component" value="Unassembled WGS sequence"/>
</dbReference>
<dbReference type="EMBL" id="KL197716">
    <property type="protein sequence ID" value="KDQ58991.1"/>
    <property type="molecule type" value="Genomic_DNA"/>
</dbReference>
<dbReference type="AlphaFoldDB" id="A0A067Q8S7"/>
<name>A0A067Q8S7_9AGAM</name>
<dbReference type="STRING" id="933084.A0A067Q8S7"/>
<dbReference type="OrthoDB" id="2367075at2759"/>
<evidence type="ECO:0000313" key="3">
    <source>
        <dbReference type="Proteomes" id="UP000027265"/>
    </source>
</evidence>
<dbReference type="InterPro" id="IPR011333">
    <property type="entry name" value="SKP1/BTB/POZ_sf"/>
</dbReference>
<dbReference type="InParanoid" id="A0A067Q8S7"/>
<feature type="compositionally biased region" description="Basic and acidic residues" evidence="1">
    <location>
        <begin position="391"/>
        <end position="400"/>
    </location>
</feature>
<accession>A0A067Q8S7</accession>
<evidence type="ECO:0008006" key="4">
    <source>
        <dbReference type="Google" id="ProtNLM"/>
    </source>
</evidence>
<reference evidence="3" key="1">
    <citation type="journal article" date="2014" name="Proc. Natl. Acad. Sci. U.S.A.">
        <title>Extensive sampling of basidiomycete genomes demonstrates inadequacy of the white-rot/brown-rot paradigm for wood decay fungi.</title>
        <authorList>
            <person name="Riley R."/>
            <person name="Salamov A.A."/>
            <person name="Brown D.W."/>
            <person name="Nagy L.G."/>
            <person name="Floudas D."/>
            <person name="Held B.W."/>
            <person name="Levasseur A."/>
            <person name="Lombard V."/>
            <person name="Morin E."/>
            <person name="Otillar R."/>
            <person name="Lindquist E.A."/>
            <person name="Sun H."/>
            <person name="LaButti K.M."/>
            <person name="Schmutz J."/>
            <person name="Jabbour D."/>
            <person name="Luo H."/>
            <person name="Baker S.E."/>
            <person name="Pisabarro A.G."/>
            <person name="Walton J.D."/>
            <person name="Blanchette R.A."/>
            <person name="Henrissat B."/>
            <person name="Martin F."/>
            <person name="Cullen D."/>
            <person name="Hibbett D.S."/>
            <person name="Grigoriev I.V."/>
        </authorList>
    </citation>
    <scope>NUCLEOTIDE SEQUENCE [LARGE SCALE GENOMIC DNA]</scope>
    <source>
        <strain evidence="3">MUCL 33604</strain>
    </source>
</reference>
<evidence type="ECO:0000256" key="1">
    <source>
        <dbReference type="SAM" id="MobiDB-lite"/>
    </source>
</evidence>
<organism evidence="2 3">
    <name type="scientific">Jaapia argillacea MUCL 33604</name>
    <dbReference type="NCBI Taxonomy" id="933084"/>
    <lineage>
        <taxon>Eukaryota</taxon>
        <taxon>Fungi</taxon>
        <taxon>Dikarya</taxon>
        <taxon>Basidiomycota</taxon>
        <taxon>Agaricomycotina</taxon>
        <taxon>Agaricomycetes</taxon>
        <taxon>Agaricomycetidae</taxon>
        <taxon>Jaapiales</taxon>
        <taxon>Jaapiaceae</taxon>
        <taxon>Jaapia</taxon>
    </lineage>
</organism>
<feature type="region of interest" description="Disordered" evidence="1">
    <location>
        <begin position="267"/>
        <end position="400"/>
    </location>
</feature>
<protein>
    <recommendedName>
        <fullName evidence="4">BTB domain-containing protein</fullName>
    </recommendedName>
</protein>
<sequence length="400" mass="44070">MNPSDADLQALLNCPDAIHKLIAEANRRVSPQSGQGVVGQDSNHPSETASKARDPVVPSKEQADEIGRWTSGSLSKVPTSDYYNFEDGNVLFLVENTLFKVHAFFFQRDSSRFKDLPSKAVCPLTNPIHLDNVTSVDFERFLGVLYPTCFDEHNAKTVEEWSSILTLATQWGFSSIRTLAIRELSGAASPVDKIALAHKFDVPEWLKDAYVDICGRSHTLALEEGERLGLPEVIKISEARELMRCRLGSARRQDLVRIVGRIFYPQEEKIPDPPTHQDFSSSEPTEGVEGDTYLGFIAEGGKPEENVPLNGGQDGQDSSDQKELVGGHYEPTKGVEGDTHMGFIVEGSKSEEQVPMNGCRHGQDSSDQGKLGGDPAMGLSKAARKRHDKLKRLAAERKLL</sequence>
<dbReference type="SUPFAM" id="SSF54695">
    <property type="entry name" value="POZ domain"/>
    <property type="match status" value="1"/>
</dbReference>
<keyword evidence="3" id="KW-1185">Reference proteome</keyword>
<feature type="compositionally biased region" description="Polar residues" evidence="1">
    <location>
        <begin position="29"/>
        <end position="49"/>
    </location>
</feature>
<gene>
    <name evidence="2" type="ORF">JAAARDRAFT_205981</name>
</gene>
<feature type="compositionally biased region" description="Basic and acidic residues" evidence="1">
    <location>
        <begin position="319"/>
        <end position="339"/>
    </location>
</feature>
<feature type="region of interest" description="Disordered" evidence="1">
    <location>
        <begin position="25"/>
        <end position="64"/>
    </location>
</feature>
<dbReference type="HOGENOM" id="CLU_688994_0_0_1"/>